<dbReference type="PROSITE" id="PS00356">
    <property type="entry name" value="HTH_LACI_1"/>
    <property type="match status" value="1"/>
</dbReference>
<evidence type="ECO:0000256" key="12">
    <source>
        <dbReference type="ARBA" id="ARBA00023125"/>
    </source>
</evidence>
<keyword evidence="5 15" id="KW-0479">Metal-binding</keyword>
<comment type="function">
    <text evidence="15">Catalyzes the phosphorylation of ribose at O-5 in a reaction requiring ATP and magnesium. The resulting D-ribose-5-phosphate can then be used either for sythesis of nucleotides, histidine, and tryptophan, or as a component of the pentose phosphate pathway.</text>
</comment>
<evidence type="ECO:0000256" key="6">
    <source>
        <dbReference type="ARBA" id="ARBA00022741"/>
    </source>
</evidence>
<dbReference type="SUPFAM" id="SSF47413">
    <property type="entry name" value="lambda repressor-like DNA-binding domains"/>
    <property type="match status" value="1"/>
</dbReference>
<dbReference type="Proteomes" id="UP001249240">
    <property type="component" value="Unassembled WGS sequence"/>
</dbReference>
<dbReference type="Gene3D" id="3.40.50.2300">
    <property type="match status" value="2"/>
</dbReference>
<dbReference type="GO" id="GO:0005524">
    <property type="term" value="F:ATP binding"/>
    <property type="evidence" value="ECO:0007669"/>
    <property type="project" value="UniProtKB-UniRule"/>
</dbReference>
<feature type="domain" description="HTH lacI-type" evidence="16">
    <location>
        <begin position="1"/>
        <end position="56"/>
    </location>
</feature>
<feature type="active site" description="Proton acceptor" evidence="15">
    <location>
        <position position="571"/>
    </location>
</feature>
<accession>A0AAP5KF14</accession>
<gene>
    <name evidence="15" type="primary">rbsK</name>
    <name evidence="18" type="ORF">P7D69_13620</name>
    <name evidence="17" type="ORF">P7D78_00775</name>
</gene>
<keyword evidence="15" id="KW-0963">Cytoplasm</keyword>
<evidence type="ECO:0000256" key="10">
    <source>
        <dbReference type="ARBA" id="ARBA00022958"/>
    </source>
</evidence>
<keyword evidence="7 15" id="KW-0418">Kinase</keyword>
<evidence type="ECO:0000256" key="9">
    <source>
        <dbReference type="ARBA" id="ARBA00022842"/>
    </source>
</evidence>
<feature type="binding site" evidence="15">
    <location>
        <begin position="334"/>
        <end position="336"/>
    </location>
    <ligand>
        <name>substrate</name>
    </ligand>
</feature>
<dbReference type="InterPro" id="IPR000843">
    <property type="entry name" value="HTH_LacI"/>
</dbReference>
<dbReference type="Proteomes" id="UP001254770">
    <property type="component" value="Unassembled WGS sequence"/>
</dbReference>
<dbReference type="PROSITE" id="PS00583">
    <property type="entry name" value="PFKB_KINASES_1"/>
    <property type="match status" value="1"/>
</dbReference>
<feature type="binding site" evidence="15">
    <location>
        <position position="601"/>
    </location>
    <ligand>
        <name>K(+)</name>
        <dbReference type="ChEBI" id="CHEBI:29103"/>
    </ligand>
</feature>
<evidence type="ECO:0000256" key="8">
    <source>
        <dbReference type="ARBA" id="ARBA00022840"/>
    </source>
</evidence>
<dbReference type="InterPro" id="IPR011611">
    <property type="entry name" value="PfkB_dom"/>
</dbReference>
<dbReference type="GO" id="GO:0046872">
    <property type="term" value="F:metal ion binding"/>
    <property type="evidence" value="ECO:0007669"/>
    <property type="project" value="UniProtKB-KW"/>
</dbReference>
<dbReference type="GO" id="GO:0006355">
    <property type="term" value="P:regulation of DNA-templated transcription"/>
    <property type="evidence" value="ECO:0007669"/>
    <property type="project" value="InterPro"/>
</dbReference>
<dbReference type="PANTHER" id="PTHR10584">
    <property type="entry name" value="SUGAR KINASE"/>
    <property type="match status" value="1"/>
</dbReference>
<evidence type="ECO:0000256" key="1">
    <source>
        <dbReference type="ARBA" id="ARBA00005380"/>
    </source>
</evidence>
<evidence type="ECO:0000256" key="7">
    <source>
        <dbReference type="ARBA" id="ARBA00022777"/>
    </source>
</evidence>
<dbReference type="Pfam" id="PF00356">
    <property type="entry name" value="LacI"/>
    <property type="match status" value="1"/>
</dbReference>
<dbReference type="EMBL" id="JARPXM010000001">
    <property type="protein sequence ID" value="MDT2536642.1"/>
    <property type="molecule type" value="Genomic_DNA"/>
</dbReference>
<keyword evidence="10 15" id="KW-0630">Potassium</keyword>
<dbReference type="EC" id="2.7.1.15" evidence="2 15"/>
<feature type="binding site" evidence="15">
    <location>
        <position position="507"/>
    </location>
    <ligand>
        <name>ATP</name>
        <dbReference type="ChEBI" id="CHEBI:30616"/>
    </ligand>
</feature>
<feature type="binding site" evidence="15">
    <location>
        <begin position="539"/>
        <end position="544"/>
    </location>
    <ligand>
        <name>ATP</name>
        <dbReference type="ChEBI" id="CHEBI:30616"/>
    </ligand>
</feature>
<evidence type="ECO:0000313" key="19">
    <source>
        <dbReference type="Proteomes" id="UP001254770"/>
    </source>
</evidence>
<dbReference type="SUPFAM" id="SSF53613">
    <property type="entry name" value="Ribokinase-like"/>
    <property type="match status" value="1"/>
</dbReference>
<dbReference type="InterPro" id="IPR011877">
    <property type="entry name" value="Ribokinase"/>
</dbReference>
<dbReference type="Gene3D" id="1.10.260.40">
    <property type="entry name" value="lambda repressor-like DNA-binding domains"/>
    <property type="match status" value="1"/>
</dbReference>
<evidence type="ECO:0000256" key="11">
    <source>
        <dbReference type="ARBA" id="ARBA00023015"/>
    </source>
</evidence>
<comment type="activity regulation">
    <text evidence="15">Activated by a monovalent cation that binds near, but not in, the active site. The most likely occupant of the site in vivo is potassium. Ion binding induces a conformational change that may alter substrate affinity.</text>
</comment>
<comment type="similarity">
    <text evidence="1">Belongs to the carbohydrate kinase pfkB family.</text>
</comment>
<dbReference type="PRINTS" id="PR00036">
    <property type="entry name" value="HTHLACI"/>
</dbReference>
<protein>
    <recommendedName>
        <fullName evidence="3 15">Ribokinase</fullName>
        <shortName evidence="15">RK</shortName>
        <ecNumber evidence="2 15">2.7.1.15</ecNumber>
    </recommendedName>
</protein>
<dbReference type="PROSITE" id="PS50932">
    <property type="entry name" value="HTH_LACI_2"/>
    <property type="match status" value="1"/>
</dbReference>
<feature type="binding site" evidence="15">
    <location>
        <position position="604"/>
    </location>
    <ligand>
        <name>K(+)</name>
        <dbReference type="ChEBI" id="CHEBI:29103"/>
    </ligand>
</feature>
<keyword evidence="13" id="KW-0804">Transcription</keyword>
<evidence type="ECO:0000256" key="3">
    <source>
        <dbReference type="ARBA" id="ARBA00016943"/>
    </source>
</evidence>
<dbReference type="CDD" id="cd06267">
    <property type="entry name" value="PBP1_LacI_sugar_binding-like"/>
    <property type="match status" value="1"/>
</dbReference>
<dbReference type="CDD" id="cd01174">
    <property type="entry name" value="ribokinase"/>
    <property type="match status" value="1"/>
</dbReference>
<evidence type="ECO:0000259" key="16">
    <source>
        <dbReference type="PROSITE" id="PS50932"/>
    </source>
</evidence>
<keyword evidence="9 15" id="KW-0460">Magnesium</keyword>
<dbReference type="PRINTS" id="PR00990">
    <property type="entry name" value="RIBOKINASE"/>
</dbReference>
<name>A0AAP5KF14_9ENTE</name>
<dbReference type="GO" id="GO:0003677">
    <property type="term" value="F:DNA binding"/>
    <property type="evidence" value="ECO:0007669"/>
    <property type="project" value="UniProtKB-KW"/>
</dbReference>
<dbReference type="Pfam" id="PF00294">
    <property type="entry name" value="PfkB"/>
    <property type="match status" value="1"/>
</dbReference>
<keyword evidence="11" id="KW-0805">Transcription regulation</keyword>
<proteinExistence type="inferred from homology"/>
<comment type="catalytic activity">
    <reaction evidence="15">
        <text>D-ribose + ATP = D-ribose 5-phosphate + ADP + H(+)</text>
        <dbReference type="Rhea" id="RHEA:13697"/>
        <dbReference type="ChEBI" id="CHEBI:15378"/>
        <dbReference type="ChEBI" id="CHEBI:30616"/>
        <dbReference type="ChEBI" id="CHEBI:47013"/>
        <dbReference type="ChEBI" id="CHEBI:78346"/>
        <dbReference type="ChEBI" id="CHEBI:456216"/>
        <dbReference type="EC" id="2.7.1.15"/>
    </reaction>
</comment>
<keyword evidence="12" id="KW-0238">DNA-binding</keyword>
<feature type="binding site" evidence="15">
    <location>
        <position position="571"/>
    </location>
    <ligand>
        <name>substrate</name>
    </ligand>
</feature>
<reference evidence="18" key="1">
    <citation type="submission" date="2023-03" db="EMBL/GenBank/DDBJ databases">
        <authorList>
            <person name="Shen W."/>
            <person name="Cai J."/>
        </authorList>
    </citation>
    <scope>NUCLEOTIDE SEQUENCE</scope>
    <source>
        <strain evidence="17">B646-2</strain>
        <strain evidence="18">Y15</strain>
    </source>
</reference>
<comment type="subcellular location">
    <subcellularLocation>
        <location evidence="15">Cytoplasm</location>
    </subcellularLocation>
</comment>
<dbReference type="InterPro" id="IPR002173">
    <property type="entry name" value="Carboh/pur_kinase_PfkB_CS"/>
</dbReference>
<dbReference type="InterPro" id="IPR046335">
    <property type="entry name" value="LacI/GalR-like_sensor"/>
</dbReference>
<dbReference type="HAMAP" id="MF_01987">
    <property type="entry name" value="Ribokinase"/>
    <property type="match status" value="1"/>
</dbReference>
<comment type="subunit">
    <text evidence="15">Homodimer.</text>
</comment>
<dbReference type="Gene3D" id="3.40.1190.20">
    <property type="match status" value="1"/>
</dbReference>
<evidence type="ECO:0000256" key="15">
    <source>
        <dbReference type="HAMAP-Rule" id="MF_01987"/>
    </source>
</evidence>
<dbReference type="AlphaFoldDB" id="A0AAP5KF14"/>
<keyword evidence="14 15" id="KW-0119">Carbohydrate metabolism</keyword>
<dbReference type="RefSeq" id="WP_028020048.1">
    <property type="nucleotide sequence ID" value="NZ_CABLCA010000002.1"/>
</dbReference>
<evidence type="ECO:0000256" key="13">
    <source>
        <dbReference type="ARBA" id="ARBA00023163"/>
    </source>
</evidence>
<evidence type="ECO:0000313" key="18">
    <source>
        <dbReference type="EMBL" id="MDT2545384.1"/>
    </source>
</evidence>
<feature type="binding site" evidence="15">
    <location>
        <position position="606"/>
    </location>
    <ligand>
        <name>K(+)</name>
        <dbReference type="ChEBI" id="CHEBI:29103"/>
    </ligand>
</feature>
<dbReference type="InterPro" id="IPR028082">
    <property type="entry name" value="Peripla_BP_I"/>
</dbReference>
<organism evidence="18 19">
    <name type="scientific">Enterococcus raffinosus</name>
    <dbReference type="NCBI Taxonomy" id="71452"/>
    <lineage>
        <taxon>Bacteria</taxon>
        <taxon>Bacillati</taxon>
        <taxon>Bacillota</taxon>
        <taxon>Bacilli</taxon>
        <taxon>Lactobacillales</taxon>
        <taxon>Enterococcaceae</taxon>
        <taxon>Enterococcus</taxon>
    </lineage>
</organism>
<dbReference type="InterPro" id="IPR029056">
    <property type="entry name" value="Ribokinase-like"/>
</dbReference>
<dbReference type="SUPFAM" id="SSF53822">
    <property type="entry name" value="Periplasmic binding protein-like I"/>
    <property type="match status" value="1"/>
</dbReference>
<evidence type="ECO:0000256" key="5">
    <source>
        <dbReference type="ARBA" id="ARBA00022723"/>
    </source>
</evidence>
<feature type="binding site" evidence="15">
    <location>
        <position position="565"/>
    </location>
    <ligand>
        <name>K(+)</name>
        <dbReference type="ChEBI" id="CHEBI:29103"/>
    </ligand>
</feature>
<evidence type="ECO:0000256" key="4">
    <source>
        <dbReference type="ARBA" id="ARBA00022679"/>
    </source>
</evidence>
<keyword evidence="6 15" id="KW-0547">Nucleotide-binding</keyword>
<dbReference type="Pfam" id="PF13377">
    <property type="entry name" value="Peripla_BP_3"/>
    <property type="match status" value="1"/>
</dbReference>
<evidence type="ECO:0000256" key="14">
    <source>
        <dbReference type="ARBA" id="ARBA00023277"/>
    </source>
</evidence>
<dbReference type="GO" id="GO:0005737">
    <property type="term" value="C:cytoplasm"/>
    <property type="evidence" value="ECO:0007669"/>
    <property type="project" value="UniProtKB-SubCell"/>
</dbReference>
<feature type="binding site" evidence="15">
    <location>
        <position position="567"/>
    </location>
    <ligand>
        <name>K(+)</name>
        <dbReference type="ChEBI" id="CHEBI:29103"/>
    </ligand>
</feature>
<dbReference type="InterPro" id="IPR010982">
    <property type="entry name" value="Lambda_DNA-bd_dom_sf"/>
</dbReference>
<keyword evidence="4 15" id="KW-0808">Transferase</keyword>
<feature type="binding site" evidence="15">
    <location>
        <position position="463"/>
    </location>
    <ligand>
        <name>substrate</name>
    </ligand>
</feature>
<feature type="binding site" evidence="15">
    <location>
        <begin position="362"/>
        <end position="366"/>
    </location>
    <ligand>
        <name>substrate</name>
    </ligand>
</feature>
<comment type="caution">
    <text evidence="18">The sequence shown here is derived from an EMBL/GenBank/DDBJ whole genome shotgun (WGS) entry which is preliminary data.</text>
</comment>
<sequence>MNIRDIAKLAGVSVSTVSKIVNKKDASISNETRERVLKIVHEYNYTPYSSAINNATSTGSIGILLRSDRTVDQSLNGMIEYAQQKGYSPIIFSSLENHEQELKNITALCTKQVDGIIWEPIDEDSLKNQTHIDTSGIPLVLVGHLKGINSFSLPYAKAGYSLTKQLIEKRHKKIACITGDSINKEAFITGYKQALFEHNLKFHDSLLIESLDNTINDFIIEKQLSGFVSADFYKSIELYNLAIQSGLSTPKDFSLLSIRNDTELEFKNFQNKLSTITFSNKRFGEHACQALMDLINKASESNPYQEELVLSNTESLGLPAESERPKILVVGSLNMDTYLYSSKLPHNGSTNFLSNLSKRPGGKGLNQAIGTAKLGHQIRLIGCVGSDSDSNTMFQELRKNNVNTKGLSRSNDAETGQAYIFVESTGDSMISILPGANAELSPSILEKNIDLFSNVKYCLVQTEIPIDAVEKACLLAKEKNIELILKPSASKSISNSILKKIDYLIPNEDELSTMCPSFETMNEKAEYLLSKGVKNVIVTLGNRGCFLKNSMQEKFFHAADFSVIDSTGASDAFISALSAYLLRDYSLEKAIQIASYAAGFLVSRDGITTALVDRMTLESYIAKKDPNLLKKD</sequence>
<evidence type="ECO:0000256" key="2">
    <source>
        <dbReference type="ARBA" id="ARBA00012035"/>
    </source>
</evidence>
<comment type="caution">
    <text evidence="15">Lacks conserved residue(s) required for the propagation of feature annotation.</text>
</comment>
<dbReference type="SMART" id="SM00354">
    <property type="entry name" value="HTH_LACI"/>
    <property type="match status" value="1"/>
</dbReference>
<dbReference type="CDD" id="cd01392">
    <property type="entry name" value="HTH_LacI"/>
    <property type="match status" value="1"/>
</dbReference>
<keyword evidence="8 15" id="KW-0067">ATP-binding</keyword>
<dbReference type="GO" id="GO:0019303">
    <property type="term" value="P:D-ribose catabolic process"/>
    <property type="evidence" value="ECO:0007669"/>
    <property type="project" value="UniProtKB-UniRule"/>
</dbReference>
<dbReference type="GO" id="GO:0004747">
    <property type="term" value="F:ribokinase activity"/>
    <property type="evidence" value="ECO:0007669"/>
    <property type="project" value="UniProtKB-UniRule"/>
</dbReference>
<dbReference type="GeneID" id="67041921"/>
<dbReference type="InterPro" id="IPR002139">
    <property type="entry name" value="Ribo/fructo_kinase"/>
</dbReference>
<evidence type="ECO:0000313" key="17">
    <source>
        <dbReference type="EMBL" id="MDT2536642.1"/>
    </source>
</evidence>
<comment type="similarity">
    <text evidence="15">Belongs to the carbohydrate kinase PfkB family. Ribokinase subfamily.</text>
</comment>
<comment type="pathway">
    <text evidence="15">Carbohydrate metabolism; D-ribose degradation; D-ribose 5-phosphate from beta-D-ribopyranose: step 2/2.</text>
</comment>
<comment type="cofactor">
    <cofactor evidence="15">
        <name>Mg(2+)</name>
        <dbReference type="ChEBI" id="CHEBI:18420"/>
    </cofactor>
    <text evidence="15">Requires a divalent cation, most likely magnesium in vivo, as an electrophilic catalyst to aid phosphoryl group transfer. It is the chelate of the metal and the nucleotide that is the actual substrate.</text>
</comment>
<dbReference type="EMBL" id="JARPXL010000014">
    <property type="protein sequence ID" value="MDT2545384.1"/>
    <property type="molecule type" value="Genomic_DNA"/>
</dbReference>
<dbReference type="PANTHER" id="PTHR10584:SF166">
    <property type="entry name" value="RIBOKINASE"/>
    <property type="match status" value="1"/>
</dbReference>